<dbReference type="InterPro" id="IPR000421">
    <property type="entry name" value="FA58C"/>
</dbReference>
<organism evidence="2">
    <name type="scientific">uncultured Leptolyngbya sp</name>
    <dbReference type="NCBI Taxonomy" id="332963"/>
    <lineage>
        <taxon>Bacteria</taxon>
        <taxon>Bacillati</taxon>
        <taxon>Cyanobacteriota</taxon>
        <taxon>Cyanophyceae</taxon>
        <taxon>Leptolyngbyales</taxon>
        <taxon>Leptolyngbyaceae</taxon>
        <taxon>Leptolyngbya group</taxon>
        <taxon>Leptolyngbya</taxon>
        <taxon>environmental samples</taxon>
    </lineage>
</organism>
<dbReference type="PROSITE" id="PS50022">
    <property type="entry name" value="FA58C_3"/>
    <property type="match status" value="1"/>
</dbReference>
<sequence length="155" mass="15741">MINQAVLGAVAASIPPAMQGSAAGQVYTVSSSPGAIDVPTYAGLTDGTTAGAASTTQGSDGQSLKATFDFPVIVTTITLGGGFAPNLGSAVSPFLNGRNVQHSSNNVNWTTAFVVSGVTDSALKTFTLDPPITAQYWRIALDTAAYVATTEFSFT</sequence>
<dbReference type="AlphaFoldDB" id="A0A6J4PP98"/>
<reference evidence="2" key="1">
    <citation type="submission" date="2020-02" db="EMBL/GenBank/DDBJ databases">
        <authorList>
            <person name="Meier V. D."/>
        </authorList>
    </citation>
    <scope>NUCLEOTIDE SEQUENCE</scope>
    <source>
        <strain evidence="2">AVDCRST_MAG94</strain>
    </source>
</reference>
<dbReference type="InterPro" id="IPR008979">
    <property type="entry name" value="Galactose-bd-like_sf"/>
</dbReference>
<evidence type="ECO:0000313" key="2">
    <source>
        <dbReference type="EMBL" id="CAA9422090.1"/>
    </source>
</evidence>
<dbReference type="Gene3D" id="2.60.120.260">
    <property type="entry name" value="Galactose-binding domain-like"/>
    <property type="match status" value="1"/>
</dbReference>
<name>A0A6J4PP98_9CYAN</name>
<dbReference type="EMBL" id="CADCTY010002425">
    <property type="protein sequence ID" value="CAA9422090.1"/>
    <property type="molecule type" value="Genomic_DNA"/>
</dbReference>
<evidence type="ECO:0000259" key="1">
    <source>
        <dbReference type="PROSITE" id="PS50022"/>
    </source>
</evidence>
<feature type="domain" description="F5/8 type C" evidence="1">
    <location>
        <begin position="13"/>
        <end position="155"/>
    </location>
</feature>
<dbReference type="SUPFAM" id="SSF49785">
    <property type="entry name" value="Galactose-binding domain-like"/>
    <property type="match status" value="1"/>
</dbReference>
<proteinExistence type="predicted"/>
<gene>
    <name evidence="2" type="ORF">AVDCRST_MAG94-7060</name>
</gene>
<dbReference type="Pfam" id="PF00754">
    <property type="entry name" value="F5_F8_type_C"/>
    <property type="match status" value="1"/>
</dbReference>
<protein>
    <recommendedName>
        <fullName evidence="1">F5/8 type C domain-containing protein</fullName>
    </recommendedName>
</protein>
<accession>A0A6J4PP98</accession>